<evidence type="ECO:0000256" key="5">
    <source>
        <dbReference type="ARBA" id="ARBA00022692"/>
    </source>
</evidence>
<dbReference type="Proteomes" id="UP000821853">
    <property type="component" value="Chromosome 2"/>
</dbReference>
<evidence type="ECO:0000256" key="1">
    <source>
        <dbReference type="ARBA" id="ARBA00004323"/>
    </source>
</evidence>
<dbReference type="EMBL" id="JABSTR010000004">
    <property type="protein sequence ID" value="KAH9367276.1"/>
    <property type="molecule type" value="Genomic_DNA"/>
</dbReference>
<keyword evidence="11" id="KW-0732">Signal</keyword>
<keyword evidence="13" id="KW-1185">Reference proteome</keyword>
<dbReference type="VEuPathDB" id="VectorBase:HLOH_040026"/>
<proteinExistence type="inferred from homology"/>
<sequence>MLTLLTVAACLLRSVLLVDLLHLRPHSANVGKAVVNDPNKSLFNREQSEDPDEGLAFFADLERSLEVRAIRAPARAEVTSQDYAPAFFLPRNGSAARNRWMDVQALLRKLPFRIDPPDTVDQSANGGTVRYLCGAGNVEHLIFVHTDPTHRHERNLFRATLVGRPGVTVSDEAAKFGDIVQLPFFDHYRNLSLKFIYGMRWVMLYCPSVRSVVKVDDDVFLHPELLDAYLRNRLKPGDRRLHCPMLQRNEVVRNPHSRHYLSVLDYPYRYFPTHCSGWLVIIPAQAMRDLYVASFRRPVHAIDDAYVTGDLAKVASLKHVDITALVRTKEDQLLELVRGEYMCAYFTGRRTLTRRASLWKTLSYVKKRPDLDEAMQHTLKSFK</sequence>
<feature type="signal peptide" evidence="11">
    <location>
        <begin position="1"/>
        <end position="17"/>
    </location>
</feature>
<dbReference type="GO" id="GO:0016758">
    <property type="term" value="F:hexosyltransferase activity"/>
    <property type="evidence" value="ECO:0007669"/>
    <property type="project" value="InterPro"/>
</dbReference>
<feature type="chain" id="PRO_5039894523" description="Hexosyltransferase" evidence="11">
    <location>
        <begin position="18"/>
        <end position="383"/>
    </location>
</feature>
<gene>
    <name evidence="12" type="ORF">HPB48_004423</name>
</gene>
<organism evidence="12 13">
    <name type="scientific">Haemaphysalis longicornis</name>
    <name type="common">Bush tick</name>
    <dbReference type="NCBI Taxonomy" id="44386"/>
    <lineage>
        <taxon>Eukaryota</taxon>
        <taxon>Metazoa</taxon>
        <taxon>Ecdysozoa</taxon>
        <taxon>Arthropoda</taxon>
        <taxon>Chelicerata</taxon>
        <taxon>Arachnida</taxon>
        <taxon>Acari</taxon>
        <taxon>Parasitiformes</taxon>
        <taxon>Ixodida</taxon>
        <taxon>Ixodoidea</taxon>
        <taxon>Ixodidae</taxon>
        <taxon>Haemaphysalinae</taxon>
        <taxon>Haemaphysalis</taxon>
    </lineage>
</organism>
<comment type="similarity">
    <text evidence="2 10">Belongs to the glycosyltransferase 31 family.</text>
</comment>
<dbReference type="Pfam" id="PF01762">
    <property type="entry name" value="Galactosyl_T"/>
    <property type="match status" value="1"/>
</dbReference>
<keyword evidence="5" id="KW-0812">Transmembrane</keyword>
<evidence type="ECO:0000256" key="11">
    <source>
        <dbReference type="SAM" id="SignalP"/>
    </source>
</evidence>
<dbReference type="GO" id="GO:0000139">
    <property type="term" value="C:Golgi membrane"/>
    <property type="evidence" value="ECO:0007669"/>
    <property type="project" value="UniProtKB-SubCell"/>
</dbReference>
<keyword evidence="6" id="KW-0735">Signal-anchor</keyword>
<evidence type="ECO:0000313" key="13">
    <source>
        <dbReference type="Proteomes" id="UP000821853"/>
    </source>
</evidence>
<evidence type="ECO:0000256" key="8">
    <source>
        <dbReference type="ARBA" id="ARBA00023034"/>
    </source>
</evidence>
<comment type="subcellular location">
    <subcellularLocation>
        <location evidence="1 10">Golgi apparatus membrane</location>
        <topology evidence="1 10">Single-pass type II membrane protein</topology>
    </subcellularLocation>
</comment>
<evidence type="ECO:0000256" key="7">
    <source>
        <dbReference type="ARBA" id="ARBA00022989"/>
    </source>
</evidence>
<accession>A0A9J6FZ30</accession>
<evidence type="ECO:0000256" key="4">
    <source>
        <dbReference type="ARBA" id="ARBA00022679"/>
    </source>
</evidence>
<keyword evidence="7" id="KW-1133">Transmembrane helix</keyword>
<protein>
    <recommendedName>
        <fullName evidence="10">Hexosyltransferase</fullName>
        <ecNumber evidence="10">2.4.1.-</ecNumber>
    </recommendedName>
</protein>
<keyword evidence="8 10" id="KW-0333">Golgi apparatus</keyword>
<dbReference type="PANTHER" id="PTHR11214:SF376">
    <property type="entry name" value="HEXOSYLTRANSFERASE"/>
    <property type="match status" value="1"/>
</dbReference>
<dbReference type="GO" id="GO:0006493">
    <property type="term" value="P:protein O-linked glycosylation"/>
    <property type="evidence" value="ECO:0007669"/>
    <property type="project" value="TreeGrafter"/>
</dbReference>
<dbReference type="EC" id="2.4.1.-" evidence="10"/>
<keyword evidence="3 10" id="KW-0328">Glycosyltransferase</keyword>
<keyword evidence="9" id="KW-0472">Membrane</keyword>
<dbReference type="OrthoDB" id="6355886at2759"/>
<reference evidence="12 13" key="1">
    <citation type="journal article" date="2020" name="Cell">
        <title>Large-Scale Comparative Analyses of Tick Genomes Elucidate Their Genetic Diversity and Vector Capacities.</title>
        <authorList>
            <consortium name="Tick Genome and Microbiome Consortium (TIGMIC)"/>
            <person name="Jia N."/>
            <person name="Wang J."/>
            <person name="Shi W."/>
            <person name="Du L."/>
            <person name="Sun Y."/>
            <person name="Zhan W."/>
            <person name="Jiang J.F."/>
            <person name="Wang Q."/>
            <person name="Zhang B."/>
            <person name="Ji P."/>
            <person name="Bell-Sakyi L."/>
            <person name="Cui X.M."/>
            <person name="Yuan T.T."/>
            <person name="Jiang B.G."/>
            <person name="Yang W.F."/>
            <person name="Lam T.T."/>
            <person name="Chang Q.C."/>
            <person name="Ding S.J."/>
            <person name="Wang X.J."/>
            <person name="Zhu J.G."/>
            <person name="Ruan X.D."/>
            <person name="Zhao L."/>
            <person name="Wei J.T."/>
            <person name="Ye R.Z."/>
            <person name="Que T.C."/>
            <person name="Du C.H."/>
            <person name="Zhou Y.H."/>
            <person name="Cheng J.X."/>
            <person name="Dai P.F."/>
            <person name="Guo W.B."/>
            <person name="Han X.H."/>
            <person name="Huang E.J."/>
            <person name="Li L.F."/>
            <person name="Wei W."/>
            <person name="Gao Y.C."/>
            <person name="Liu J.Z."/>
            <person name="Shao H.Z."/>
            <person name="Wang X."/>
            <person name="Wang C.C."/>
            <person name="Yang T.C."/>
            <person name="Huo Q.B."/>
            <person name="Li W."/>
            <person name="Chen H.Y."/>
            <person name="Chen S.E."/>
            <person name="Zhou L.G."/>
            <person name="Ni X.B."/>
            <person name="Tian J.H."/>
            <person name="Sheng Y."/>
            <person name="Liu T."/>
            <person name="Pan Y.S."/>
            <person name="Xia L.Y."/>
            <person name="Li J."/>
            <person name="Zhao F."/>
            <person name="Cao W.C."/>
        </authorList>
    </citation>
    <scope>NUCLEOTIDE SEQUENCE [LARGE SCALE GENOMIC DNA]</scope>
    <source>
        <strain evidence="12">HaeL-2018</strain>
    </source>
</reference>
<evidence type="ECO:0000256" key="3">
    <source>
        <dbReference type="ARBA" id="ARBA00022676"/>
    </source>
</evidence>
<keyword evidence="4" id="KW-0808">Transferase</keyword>
<dbReference type="InterPro" id="IPR002659">
    <property type="entry name" value="Glyco_trans_31"/>
</dbReference>
<evidence type="ECO:0000256" key="6">
    <source>
        <dbReference type="ARBA" id="ARBA00022968"/>
    </source>
</evidence>
<evidence type="ECO:0000313" key="12">
    <source>
        <dbReference type="EMBL" id="KAH9367276.1"/>
    </source>
</evidence>
<evidence type="ECO:0000256" key="2">
    <source>
        <dbReference type="ARBA" id="ARBA00008661"/>
    </source>
</evidence>
<comment type="caution">
    <text evidence="12">The sequence shown here is derived from an EMBL/GenBank/DDBJ whole genome shotgun (WGS) entry which is preliminary data.</text>
</comment>
<dbReference type="PANTHER" id="PTHR11214">
    <property type="entry name" value="BETA-1,3-N-ACETYLGLUCOSAMINYLTRANSFERASE"/>
    <property type="match status" value="1"/>
</dbReference>
<name>A0A9J6FZ30_HAELO</name>
<dbReference type="AlphaFoldDB" id="A0A9J6FZ30"/>
<evidence type="ECO:0000256" key="10">
    <source>
        <dbReference type="RuleBase" id="RU363063"/>
    </source>
</evidence>
<evidence type="ECO:0000256" key="9">
    <source>
        <dbReference type="ARBA" id="ARBA00023136"/>
    </source>
</evidence>